<evidence type="ECO:0000256" key="1">
    <source>
        <dbReference type="ARBA" id="ARBA00022741"/>
    </source>
</evidence>
<dbReference type="Gene3D" id="3.40.50.300">
    <property type="entry name" value="P-loop containing nucleotide triphosphate hydrolases"/>
    <property type="match status" value="2"/>
</dbReference>
<evidence type="ECO:0000256" key="5">
    <source>
        <dbReference type="ARBA" id="ARBA00023125"/>
    </source>
</evidence>
<feature type="domain" description="UvrD-like helicase ATP-binding" evidence="7">
    <location>
        <begin position="1"/>
        <end position="270"/>
    </location>
</feature>
<evidence type="ECO:0000256" key="3">
    <source>
        <dbReference type="ARBA" id="ARBA00022806"/>
    </source>
</evidence>
<dbReference type="InterPro" id="IPR014016">
    <property type="entry name" value="UvrD-like_ATP-bd"/>
</dbReference>
<dbReference type="EMBL" id="FTOO01000002">
    <property type="protein sequence ID" value="SIS61937.1"/>
    <property type="molecule type" value="Genomic_DNA"/>
</dbReference>
<dbReference type="GO" id="GO:0043138">
    <property type="term" value="F:3'-5' DNA helicase activity"/>
    <property type="evidence" value="ECO:0007669"/>
    <property type="project" value="TreeGrafter"/>
</dbReference>
<dbReference type="PANTHER" id="PTHR11070:SF2">
    <property type="entry name" value="ATP-DEPENDENT DNA HELICASE SRS2"/>
    <property type="match status" value="1"/>
</dbReference>
<dbReference type="Pfam" id="PF13538">
    <property type="entry name" value="UvrD_C_2"/>
    <property type="match status" value="1"/>
</dbReference>
<protein>
    <submittedName>
        <fullName evidence="8">DNA helicase-2 / ATP-dependent DNA helicase PcrA</fullName>
    </submittedName>
</protein>
<keyword evidence="1 6" id="KW-0547">Nucleotide-binding</keyword>
<evidence type="ECO:0000256" key="2">
    <source>
        <dbReference type="ARBA" id="ARBA00022801"/>
    </source>
</evidence>
<keyword evidence="4 6" id="KW-0067">ATP-binding</keyword>
<evidence type="ECO:0000313" key="9">
    <source>
        <dbReference type="Proteomes" id="UP000186156"/>
    </source>
</evidence>
<sequence>MWTEEQWAVIEPKRMSSVVVAAPGSGKTTVMTEHMAQIIAARLIPAQRILAMTFTRQAAEHMRQKLRAHKELRPEDVESCAMGTFHAVFFRALLEADRPVYPVLTQRDQYALMADAVCEVLGERRAVSAYELQSYLTLHSRMVGGQVPDIDAPTRKILQAYALRKRASRRWDHDDILLASLDLFQQPCDPSIRLFQARYILVDEFQDTNLVQWNLLTSLLARNEALGFVVGDDDQSIYGFRGASPEFLQRAVEALPYARQHLLTLNFRSDRSILRHAAQLIHHVKTRVHKPLRGVRDAEGVCQAYEVTDRTEQWVLAHGLLTSAVRRGYSVACLARTRNQLAAAWAALQQLCGTEWRVMANRMEFRTFHDSKGKEWDVVIVLDMAVSHDVNLADADEERRLIYVAMTRARHELHAVVPCTVEGRPRRPHPFLHEAGIPLVKASPRGRRLRFEIG</sequence>
<organism evidence="8 9">
    <name type="scientific">Alicyclobacillus vulcanalis</name>
    <dbReference type="NCBI Taxonomy" id="252246"/>
    <lineage>
        <taxon>Bacteria</taxon>
        <taxon>Bacillati</taxon>
        <taxon>Bacillota</taxon>
        <taxon>Bacilli</taxon>
        <taxon>Bacillales</taxon>
        <taxon>Alicyclobacillaceae</taxon>
        <taxon>Alicyclobacillus</taxon>
    </lineage>
</organism>
<dbReference type="CDD" id="cd17932">
    <property type="entry name" value="DEXQc_UvrD"/>
    <property type="match status" value="1"/>
</dbReference>
<dbReference type="GO" id="GO:0000725">
    <property type="term" value="P:recombinational repair"/>
    <property type="evidence" value="ECO:0007669"/>
    <property type="project" value="TreeGrafter"/>
</dbReference>
<evidence type="ECO:0000259" key="7">
    <source>
        <dbReference type="PROSITE" id="PS51198"/>
    </source>
</evidence>
<feature type="binding site" evidence="6">
    <location>
        <begin position="21"/>
        <end position="28"/>
    </location>
    <ligand>
        <name>ATP</name>
        <dbReference type="ChEBI" id="CHEBI:30616"/>
    </ligand>
</feature>
<dbReference type="GO" id="GO:0005524">
    <property type="term" value="F:ATP binding"/>
    <property type="evidence" value="ECO:0007669"/>
    <property type="project" value="UniProtKB-UniRule"/>
</dbReference>
<name>A0A1N7KK51_9BACL</name>
<dbReference type="RefSeq" id="WP_234969489.1">
    <property type="nucleotide sequence ID" value="NZ_FTOO01000002.1"/>
</dbReference>
<dbReference type="PANTHER" id="PTHR11070">
    <property type="entry name" value="UVRD / RECB / PCRA DNA HELICASE FAMILY MEMBER"/>
    <property type="match status" value="1"/>
</dbReference>
<keyword evidence="9" id="KW-1185">Reference proteome</keyword>
<keyword evidence="3 6" id="KW-0347">Helicase</keyword>
<proteinExistence type="predicted"/>
<dbReference type="SUPFAM" id="SSF52540">
    <property type="entry name" value="P-loop containing nucleoside triphosphate hydrolases"/>
    <property type="match status" value="1"/>
</dbReference>
<dbReference type="InterPro" id="IPR027785">
    <property type="entry name" value="UvrD-like_helicase_C"/>
</dbReference>
<dbReference type="AlphaFoldDB" id="A0A1N7KK51"/>
<keyword evidence="2 6" id="KW-0378">Hydrolase</keyword>
<dbReference type="InterPro" id="IPR013986">
    <property type="entry name" value="DExx_box_DNA_helicase_dom_sf"/>
</dbReference>
<dbReference type="STRING" id="252246.SAMN05421799_1022"/>
<dbReference type="GO" id="GO:0016787">
    <property type="term" value="F:hydrolase activity"/>
    <property type="evidence" value="ECO:0007669"/>
    <property type="project" value="UniProtKB-UniRule"/>
</dbReference>
<dbReference type="Pfam" id="PF00580">
    <property type="entry name" value="UvrD-helicase"/>
    <property type="match status" value="1"/>
</dbReference>
<evidence type="ECO:0000256" key="6">
    <source>
        <dbReference type="PROSITE-ProRule" id="PRU00560"/>
    </source>
</evidence>
<keyword evidence="5" id="KW-0238">DNA-binding</keyword>
<evidence type="ECO:0000256" key="4">
    <source>
        <dbReference type="ARBA" id="ARBA00022840"/>
    </source>
</evidence>
<dbReference type="Gene3D" id="1.10.10.160">
    <property type="match status" value="1"/>
</dbReference>
<evidence type="ECO:0000313" key="8">
    <source>
        <dbReference type="EMBL" id="SIS61937.1"/>
    </source>
</evidence>
<dbReference type="PROSITE" id="PS51198">
    <property type="entry name" value="UVRD_HELICASE_ATP_BIND"/>
    <property type="match status" value="1"/>
</dbReference>
<gene>
    <name evidence="8" type="ORF">SAMN05421799_1022</name>
</gene>
<dbReference type="InterPro" id="IPR000212">
    <property type="entry name" value="DNA_helicase_UvrD/REP"/>
</dbReference>
<dbReference type="Proteomes" id="UP000186156">
    <property type="component" value="Unassembled WGS sequence"/>
</dbReference>
<reference evidence="9" key="1">
    <citation type="submission" date="2017-01" db="EMBL/GenBank/DDBJ databases">
        <authorList>
            <person name="Varghese N."/>
            <person name="Submissions S."/>
        </authorList>
    </citation>
    <scope>NUCLEOTIDE SEQUENCE [LARGE SCALE GENOMIC DNA]</scope>
    <source>
        <strain evidence="9">DSM 16176</strain>
    </source>
</reference>
<dbReference type="GO" id="GO:0003677">
    <property type="term" value="F:DNA binding"/>
    <property type="evidence" value="ECO:0007669"/>
    <property type="project" value="UniProtKB-KW"/>
</dbReference>
<dbReference type="InterPro" id="IPR027417">
    <property type="entry name" value="P-loop_NTPase"/>
</dbReference>
<accession>A0A1N7KK51</accession>